<evidence type="ECO:0000259" key="1">
    <source>
        <dbReference type="Pfam" id="PF12146"/>
    </source>
</evidence>
<evidence type="ECO:0000313" key="3">
    <source>
        <dbReference type="Proteomes" id="UP000053237"/>
    </source>
</evidence>
<dbReference type="InterPro" id="IPR029058">
    <property type="entry name" value="AB_hydrolase_fold"/>
</dbReference>
<dbReference type="InterPro" id="IPR051044">
    <property type="entry name" value="MAG_DAG_Lipase"/>
</dbReference>
<dbReference type="InParanoid" id="A0A024G0R9"/>
<comment type="caution">
    <text evidence="2">The sequence shown here is derived from an EMBL/GenBank/DDBJ whole genome shotgun (WGS) entry which is preliminary data.</text>
</comment>
<evidence type="ECO:0000313" key="2">
    <source>
        <dbReference type="EMBL" id="CCI40422.1"/>
    </source>
</evidence>
<dbReference type="EMBL" id="CAIX01000008">
    <property type="protein sequence ID" value="CCI40422.1"/>
    <property type="molecule type" value="Genomic_DNA"/>
</dbReference>
<feature type="domain" description="Serine aminopeptidase S33" evidence="1">
    <location>
        <begin position="40"/>
        <end position="300"/>
    </location>
</feature>
<reference evidence="2 3" key="1">
    <citation type="submission" date="2012-05" db="EMBL/GenBank/DDBJ databases">
        <title>Recombination and specialization in a pathogen metapopulation.</title>
        <authorList>
            <person name="Gardiner A."/>
            <person name="Kemen E."/>
            <person name="Schultz-Larsen T."/>
            <person name="MacLean D."/>
            <person name="Van Oosterhout C."/>
            <person name="Jones J.D.G."/>
        </authorList>
    </citation>
    <scope>NUCLEOTIDE SEQUENCE [LARGE SCALE GENOMIC DNA]</scope>
    <source>
        <strain evidence="2 3">Ac Nc2</strain>
    </source>
</reference>
<dbReference type="OrthoDB" id="2498029at2759"/>
<keyword evidence="3" id="KW-1185">Reference proteome</keyword>
<dbReference type="SUPFAM" id="SSF53474">
    <property type="entry name" value="alpha/beta-Hydrolases"/>
    <property type="match status" value="1"/>
</dbReference>
<dbReference type="STRING" id="65357.A0A024G0R9"/>
<dbReference type="InterPro" id="IPR022742">
    <property type="entry name" value="Hydrolase_4"/>
</dbReference>
<gene>
    <name evidence="2" type="ORF">BN9_012060</name>
</gene>
<sequence length="325" mass="36834">MESVQVLRDAQERYVLQGRFRNARNQLVAFYGILPAPSHSVRGIILFFHGIGEYAGRFVHVFQYLSEIGFASFSYDYVGHGHSQNDHNLRAHMERFQYILDDCHQYAALVKDELLYKAHNVLLEKKYSHKPFIVMGISFGALVGLHFVLSERHRVNGLVLVSPAISVEYTPILRFQQALATVLVTLLPNAPLVPGVNMQGLSKDKQAVREYIGDPLIYASNLTVRTGFEILQAMRSIKEAAELYKSSSAFSRVPLLLVQGTEDIVTSVRSAERFFDRIGSNDKTFQVVNGGYHCLFHEPEKMHILHRISLWLVSRFPGDNPTSKL</sequence>
<accession>A0A024G0R9</accession>
<protein>
    <recommendedName>
        <fullName evidence="1">Serine aminopeptidase S33 domain-containing protein</fullName>
    </recommendedName>
</protein>
<dbReference type="PANTHER" id="PTHR11614">
    <property type="entry name" value="PHOSPHOLIPASE-RELATED"/>
    <property type="match status" value="1"/>
</dbReference>
<dbReference type="Gene3D" id="3.40.50.1820">
    <property type="entry name" value="alpha/beta hydrolase"/>
    <property type="match status" value="1"/>
</dbReference>
<dbReference type="FunCoup" id="A0A024G0R9">
    <property type="interactions" value="1"/>
</dbReference>
<dbReference type="Pfam" id="PF12146">
    <property type="entry name" value="Hydrolase_4"/>
    <property type="match status" value="1"/>
</dbReference>
<name>A0A024G0R9_9STRA</name>
<dbReference type="Proteomes" id="UP000053237">
    <property type="component" value="Unassembled WGS sequence"/>
</dbReference>
<dbReference type="AlphaFoldDB" id="A0A024G0R9"/>
<proteinExistence type="predicted"/>
<organism evidence="2 3">
    <name type="scientific">Albugo candida</name>
    <dbReference type="NCBI Taxonomy" id="65357"/>
    <lineage>
        <taxon>Eukaryota</taxon>
        <taxon>Sar</taxon>
        <taxon>Stramenopiles</taxon>
        <taxon>Oomycota</taxon>
        <taxon>Peronosporomycetes</taxon>
        <taxon>Albuginales</taxon>
        <taxon>Albuginaceae</taxon>
        <taxon>Albugo</taxon>
    </lineage>
</organism>